<evidence type="ECO:0000256" key="5">
    <source>
        <dbReference type="PROSITE-ProRule" id="PRU00221"/>
    </source>
</evidence>
<reference evidence="7 8" key="1">
    <citation type="submission" date="2019-09" db="EMBL/GenBank/DDBJ databases">
        <authorList>
            <person name="Brejova B."/>
        </authorList>
    </citation>
    <scope>NUCLEOTIDE SEQUENCE [LARGE SCALE GENOMIC DNA]</scope>
</reference>
<dbReference type="Proteomes" id="UP000398389">
    <property type="component" value="Unassembled WGS sequence"/>
</dbReference>
<feature type="repeat" description="WD" evidence="5">
    <location>
        <begin position="305"/>
        <end position="346"/>
    </location>
</feature>
<keyword evidence="4" id="KW-0539">Nucleus</keyword>
<dbReference type="InterPro" id="IPR039241">
    <property type="entry name" value="Rrp9-like"/>
</dbReference>
<dbReference type="AlphaFoldDB" id="A0A5E8BDW7"/>
<dbReference type="Pfam" id="PF00400">
    <property type="entry name" value="WD40"/>
    <property type="match status" value="3"/>
</dbReference>
<gene>
    <name evidence="7" type="ORF">SAPINGB_P002173</name>
</gene>
<feature type="region of interest" description="Disordered" evidence="6">
    <location>
        <begin position="1"/>
        <end position="82"/>
    </location>
</feature>
<dbReference type="PANTHER" id="PTHR19865">
    <property type="entry name" value="U3 SMALL NUCLEOLAR RNA INTERACTING PROTEIN 2"/>
    <property type="match status" value="1"/>
</dbReference>
<evidence type="ECO:0000256" key="4">
    <source>
        <dbReference type="ARBA" id="ARBA00023242"/>
    </source>
</evidence>
<dbReference type="GO" id="GO:0032040">
    <property type="term" value="C:small-subunit processome"/>
    <property type="evidence" value="ECO:0007669"/>
    <property type="project" value="TreeGrafter"/>
</dbReference>
<feature type="compositionally biased region" description="Acidic residues" evidence="6">
    <location>
        <begin position="40"/>
        <end position="80"/>
    </location>
</feature>
<dbReference type="PROSITE" id="PS50294">
    <property type="entry name" value="WD_REPEATS_REGION"/>
    <property type="match status" value="1"/>
</dbReference>
<dbReference type="InterPro" id="IPR015943">
    <property type="entry name" value="WD40/YVTN_repeat-like_dom_sf"/>
</dbReference>
<protein>
    <submittedName>
        <fullName evidence="7">Uncharacterized protein</fullName>
    </submittedName>
</protein>
<dbReference type="OrthoDB" id="189968at2759"/>
<proteinExistence type="predicted"/>
<keyword evidence="2 5" id="KW-0853">WD repeat</keyword>
<keyword evidence="3" id="KW-0677">Repeat</keyword>
<dbReference type="SUPFAM" id="SSF50978">
    <property type="entry name" value="WD40 repeat-like"/>
    <property type="match status" value="1"/>
</dbReference>
<name>A0A5E8BDW7_9ASCO</name>
<dbReference type="EMBL" id="CABVLU010000002">
    <property type="protein sequence ID" value="VVT49242.1"/>
    <property type="molecule type" value="Genomic_DNA"/>
</dbReference>
<dbReference type="Gene3D" id="2.130.10.10">
    <property type="entry name" value="YVTN repeat-like/Quinoprotein amine dehydrogenase"/>
    <property type="match status" value="1"/>
</dbReference>
<evidence type="ECO:0000256" key="2">
    <source>
        <dbReference type="ARBA" id="ARBA00022574"/>
    </source>
</evidence>
<feature type="repeat" description="WD" evidence="5">
    <location>
        <begin position="447"/>
        <end position="473"/>
    </location>
</feature>
<dbReference type="RefSeq" id="XP_031852784.1">
    <property type="nucleotide sequence ID" value="XM_031996893.1"/>
</dbReference>
<dbReference type="InterPro" id="IPR036322">
    <property type="entry name" value="WD40_repeat_dom_sf"/>
</dbReference>
<feature type="repeat" description="WD" evidence="5">
    <location>
        <begin position="217"/>
        <end position="258"/>
    </location>
</feature>
<evidence type="ECO:0000256" key="6">
    <source>
        <dbReference type="SAM" id="MobiDB-lite"/>
    </source>
</evidence>
<evidence type="ECO:0000313" key="7">
    <source>
        <dbReference type="EMBL" id="VVT49242.1"/>
    </source>
</evidence>
<comment type="subcellular location">
    <subcellularLocation>
        <location evidence="1">Nucleus</location>
    </subcellularLocation>
</comment>
<dbReference type="GO" id="GO:0034511">
    <property type="term" value="F:U3 snoRNA binding"/>
    <property type="evidence" value="ECO:0007669"/>
    <property type="project" value="InterPro"/>
</dbReference>
<organism evidence="7 8">
    <name type="scientific">Magnusiomyces paraingens</name>
    <dbReference type="NCBI Taxonomy" id="2606893"/>
    <lineage>
        <taxon>Eukaryota</taxon>
        <taxon>Fungi</taxon>
        <taxon>Dikarya</taxon>
        <taxon>Ascomycota</taxon>
        <taxon>Saccharomycotina</taxon>
        <taxon>Dipodascomycetes</taxon>
        <taxon>Dipodascales</taxon>
        <taxon>Dipodascaceae</taxon>
        <taxon>Magnusiomyces</taxon>
    </lineage>
</organism>
<dbReference type="PANTHER" id="PTHR19865:SF0">
    <property type="entry name" value="U3 SMALL NUCLEOLAR RNA-INTERACTING PROTEIN 2"/>
    <property type="match status" value="1"/>
</dbReference>
<dbReference type="InterPro" id="IPR001680">
    <property type="entry name" value="WD40_rpt"/>
</dbReference>
<keyword evidence="8" id="KW-1185">Reference proteome</keyword>
<dbReference type="GeneID" id="43580993"/>
<dbReference type="SMART" id="SM00320">
    <property type="entry name" value="WD40"/>
    <property type="match status" value="5"/>
</dbReference>
<sequence>MADGFFTNPKNRKRKRTQEKPGRQGKPKPSGAGPKRSKEEVEDDEIPSDSDDMADEIDSGDEEDAASLDGVDSDDDENETAADKRRRLAKQYLENIQSEMAEVEGFDAADLDREIISSRLRQDVAEEQGDVYKFIADTLKPIDTINKKLEAGEKQSKVRFTHMKSYGVNSVDVHFPYAYTVTKDLYLAKWDISNVLAPKIVRYVKGNHRIAKDNEDFKGHRDEILSVAASPDGKHVVTGGKDKRLVVWTTENLSPVKVIHIRNGHKPLAVTGLVFRRGTNELYASCSDLIVRTFNINHMAQTETLFGHQDLVADISALGTERCLTVGSRDRTAMLWKISEESRLTFRGGDSEKVIKQILQENKTGTDPADRTPIIEGSIDTCSLIDDSHFITGSDNGNISLWSLQKKRPLFVVREAHGRDAPLTREQASAEASNVNVEIPPALPRGITALTALPFGDVFLSGSYDGTVKVWRLTAGLRGFELLGTVAVPTHNVTSDDGNSRRKHKKKHANFNVGVINKICIVETGSKGKETYAVLVAVSKEIKNGRWIKIKNGKNGLLSFALERK</sequence>
<evidence type="ECO:0000256" key="1">
    <source>
        <dbReference type="ARBA" id="ARBA00004123"/>
    </source>
</evidence>
<evidence type="ECO:0000313" key="8">
    <source>
        <dbReference type="Proteomes" id="UP000398389"/>
    </source>
</evidence>
<evidence type="ECO:0000256" key="3">
    <source>
        <dbReference type="ARBA" id="ARBA00022737"/>
    </source>
</evidence>
<accession>A0A5E8BDW7</accession>
<dbReference type="PROSITE" id="PS50082">
    <property type="entry name" value="WD_REPEATS_2"/>
    <property type="match status" value="3"/>
</dbReference>